<dbReference type="RefSeq" id="WP_110834237.1">
    <property type="nucleotide sequence ID" value="NZ_QKLU01000009.1"/>
</dbReference>
<protein>
    <submittedName>
        <fullName evidence="2">Uncharacterized protein</fullName>
    </submittedName>
</protein>
<dbReference type="OrthoDB" id="668966at2"/>
<proteinExistence type="predicted"/>
<name>A0A318UC52_9SPHI</name>
<evidence type="ECO:0000256" key="1">
    <source>
        <dbReference type="SAM" id="Phobius"/>
    </source>
</evidence>
<keyword evidence="1" id="KW-0472">Membrane</keyword>
<sequence>MIFGFTTNYIPLKTLPLVACVCPSCLRKGGLEMTFLQMEQNGVVTQRLPKISGTLRCNICETSIPVGQWNEELKHFFESEKESIPVLTSVKLSAYGKRVIGVALGCFLLVGGIFAADRLGLLGNKDEQPYQKERENTALYLKDPKAGDIYKVVVMEGPGAGQTKYTLFKVKTIDKAADKITVLRHFKDSGDLTWNDLSLAAKDFDETNPFTYALKDLRFSGFEDPGHDKNRRVNILAVQRPQQP</sequence>
<dbReference type="AlphaFoldDB" id="A0A318UC52"/>
<feature type="transmembrane region" description="Helical" evidence="1">
    <location>
        <begin position="99"/>
        <end position="116"/>
    </location>
</feature>
<keyword evidence="1" id="KW-0812">Transmembrane</keyword>
<evidence type="ECO:0000313" key="2">
    <source>
        <dbReference type="EMBL" id="PYF70060.1"/>
    </source>
</evidence>
<reference evidence="2 3" key="1">
    <citation type="submission" date="2018-06" db="EMBL/GenBank/DDBJ databases">
        <title>Genomic Encyclopedia of Archaeal and Bacterial Type Strains, Phase II (KMG-II): from individual species to whole genera.</title>
        <authorList>
            <person name="Goeker M."/>
        </authorList>
    </citation>
    <scope>NUCLEOTIDE SEQUENCE [LARGE SCALE GENOMIC DNA]</scope>
    <source>
        <strain evidence="2 3">DSM 27372</strain>
    </source>
</reference>
<keyword evidence="3" id="KW-1185">Reference proteome</keyword>
<organism evidence="2 3">
    <name type="scientific">Pedobacter nutrimenti</name>
    <dbReference type="NCBI Taxonomy" id="1241337"/>
    <lineage>
        <taxon>Bacteria</taxon>
        <taxon>Pseudomonadati</taxon>
        <taxon>Bacteroidota</taxon>
        <taxon>Sphingobacteriia</taxon>
        <taxon>Sphingobacteriales</taxon>
        <taxon>Sphingobacteriaceae</taxon>
        <taxon>Pedobacter</taxon>
    </lineage>
</organism>
<keyword evidence="1" id="KW-1133">Transmembrane helix</keyword>
<comment type="caution">
    <text evidence="2">The sequence shown here is derived from an EMBL/GenBank/DDBJ whole genome shotgun (WGS) entry which is preliminary data.</text>
</comment>
<dbReference type="EMBL" id="QKLU01000009">
    <property type="protein sequence ID" value="PYF70060.1"/>
    <property type="molecule type" value="Genomic_DNA"/>
</dbReference>
<evidence type="ECO:0000313" key="3">
    <source>
        <dbReference type="Proteomes" id="UP000248198"/>
    </source>
</evidence>
<dbReference type="Proteomes" id="UP000248198">
    <property type="component" value="Unassembled WGS sequence"/>
</dbReference>
<gene>
    <name evidence="2" type="ORF">B0O44_109152</name>
</gene>
<accession>A0A318UC52</accession>